<gene>
    <name evidence="1" type="ORF">A3L10_03260</name>
</gene>
<sequence>MVYGADTYDVVLSDSGPTFYATKNVGIWPFTYTFKMQGKVISYSTSWYSGSGYSQISFPFVGLYSLDYAYVRLSNSAGFYRSWTYHQGSFTCNFYYPYLSDADGGPSSKLTMKWHYEFVGDLGSY</sequence>
<protein>
    <submittedName>
        <fullName evidence="1">Uncharacterized protein</fullName>
    </submittedName>
</protein>
<accession>A0A2Z2N0W0</accession>
<reference evidence="1 2" key="1">
    <citation type="submission" date="2016-04" db="EMBL/GenBank/DDBJ databases">
        <title>Complete genome sequence of Thermococcus radiotolerans type strain EJ2.</title>
        <authorList>
            <person name="Oger P.M."/>
        </authorList>
    </citation>
    <scope>NUCLEOTIDE SEQUENCE [LARGE SCALE GENOMIC DNA]</scope>
    <source>
        <strain evidence="1 2">EJ2</strain>
    </source>
</reference>
<organism evidence="1 2">
    <name type="scientific">Thermococcus radiotolerans</name>
    <dbReference type="NCBI Taxonomy" id="187880"/>
    <lineage>
        <taxon>Archaea</taxon>
        <taxon>Methanobacteriati</taxon>
        <taxon>Methanobacteriota</taxon>
        <taxon>Thermococci</taxon>
        <taxon>Thermococcales</taxon>
        <taxon>Thermococcaceae</taxon>
        <taxon>Thermococcus</taxon>
    </lineage>
</organism>
<evidence type="ECO:0000313" key="2">
    <source>
        <dbReference type="Proteomes" id="UP000250085"/>
    </source>
</evidence>
<proteinExistence type="predicted"/>
<name>A0A2Z2N0W0_9EURY</name>
<keyword evidence="2" id="KW-1185">Reference proteome</keyword>
<dbReference type="KEGG" id="trl:A3L10_03260"/>
<dbReference type="AlphaFoldDB" id="A0A2Z2N0W0"/>
<dbReference type="EMBL" id="CP015106">
    <property type="protein sequence ID" value="ASJ14203.1"/>
    <property type="molecule type" value="Genomic_DNA"/>
</dbReference>
<evidence type="ECO:0000313" key="1">
    <source>
        <dbReference type="EMBL" id="ASJ14203.1"/>
    </source>
</evidence>
<dbReference type="Proteomes" id="UP000250085">
    <property type="component" value="Chromosome"/>
</dbReference>